<proteinExistence type="predicted"/>
<comment type="caution">
    <text evidence="1">The sequence shown here is derived from an EMBL/GenBank/DDBJ whole genome shotgun (WGS) entry which is preliminary data.</text>
</comment>
<dbReference type="EMBL" id="NHYD01003107">
    <property type="protein sequence ID" value="PPQ82695.1"/>
    <property type="molecule type" value="Genomic_DNA"/>
</dbReference>
<name>A0A409WVZ5_PSICY</name>
<dbReference type="InParanoid" id="A0A409WVZ5"/>
<dbReference type="Proteomes" id="UP000283269">
    <property type="component" value="Unassembled WGS sequence"/>
</dbReference>
<accession>A0A409WVZ5</accession>
<keyword evidence="2" id="KW-1185">Reference proteome</keyword>
<dbReference type="AlphaFoldDB" id="A0A409WVZ5"/>
<feature type="non-terminal residue" evidence="1">
    <location>
        <position position="109"/>
    </location>
</feature>
<reference evidence="1 2" key="1">
    <citation type="journal article" date="2018" name="Evol. Lett.">
        <title>Horizontal gene cluster transfer increased hallucinogenic mushroom diversity.</title>
        <authorList>
            <person name="Reynolds H.T."/>
            <person name="Vijayakumar V."/>
            <person name="Gluck-Thaler E."/>
            <person name="Korotkin H.B."/>
            <person name="Matheny P.B."/>
            <person name="Slot J.C."/>
        </authorList>
    </citation>
    <scope>NUCLEOTIDE SEQUENCE [LARGE SCALE GENOMIC DNA]</scope>
    <source>
        <strain evidence="1 2">2631</strain>
    </source>
</reference>
<evidence type="ECO:0000313" key="1">
    <source>
        <dbReference type="EMBL" id="PPQ82695.1"/>
    </source>
</evidence>
<organism evidence="1 2">
    <name type="scientific">Psilocybe cyanescens</name>
    <dbReference type="NCBI Taxonomy" id="93625"/>
    <lineage>
        <taxon>Eukaryota</taxon>
        <taxon>Fungi</taxon>
        <taxon>Dikarya</taxon>
        <taxon>Basidiomycota</taxon>
        <taxon>Agaricomycotina</taxon>
        <taxon>Agaricomycetes</taxon>
        <taxon>Agaricomycetidae</taxon>
        <taxon>Agaricales</taxon>
        <taxon>Agaricineae</taxon>
        <taxon>Strophariaceae</taxon>
        <taxon>Psilocybe</taxon>
    </lineage>
</organism>
<dbReference type="OrthoDB" id="3260945at2759"/>
<sequence length="109" mass="12441">MAINSLICFHTWPAEERRSYIVELLTRSHVYMLIYGAFNQMGLISLFELDICLPKYNKETIHLLETDPRLQIVISTVAFSNGLNAKSLLDSLSLGFGATFNESWQEKGR</sequence>
<evidence type="ECO:0008006" key="3">
    <source>
        <dbReference type="Google" id="ProtNLM"/>
    </source>
</evidence>
<gene>
    <name evidence="1" type="ORF">CVT25_009425</name>
</gene>
<protein>
    <recommendedName>
        <fullName evidence="3">Helicase C-terminal domain-containing protein</fullName>
    </recommendedName>
</protein>
<evidence type="ECO:0000313" key="2">
    <source>
        <dbReference type="Proteomes" id="UP000283269"/>
    </source>
</evidence>